<proteinExistence type="predicted"/>
<dbReference type="EMBL" id="LAZR01037381">
    <property type="protein sequence ID" value="KKL22361.1"/>
    <property type="molecule type" value="Genomic_DNA"/>
</dbReference>
<gene>
    <name evidence="1" type="ORF">LCGC14_2436230</name>
</gene>
<sequence length="86" mass="9984">MITLRVEAHKNESYTMYSCERYSVSRELCQPECGVDVIEELPSRSVIRMFRSLDDGNPYYEAVGEREPNHVCYVMNESGNTIDTIR</sequence>
<comment type="caution">
    <text evidence="1">The sequence shown here is derived from an EMBL/GenBank/DDBJ whole genome shotgun (WGS) entry which is preliminary data.</text>
</comment>
<evidence type="ECO:0000313" key="1">
    <source>
        <dbReference type="EMBL" id="KKL22361.1"/>
    </source>
</evidence>
<name>A0A0F9DXG3_9ZZZZ</name>
<reference evidence="1" key="1">
    <citation type="journal article" date="2015" name="Nature">
        <title>Complex archaea that bridge the gap between prokaryotes and eukaryotes.</title>
        <authorList>
            <person name="Spang A."/>
            <person name="Saw J.H."/>
            <person name="Jorgensen S.L."/>
            <person name="Zaremba-Niedzwiedzka K."/>
            <person name="Martijn J."/>
            <person name="Lind A.E."/>
            <person name="van Eijk R."/>
            <person name="Schleper C."/>
            <person name="Guy L."/>
            <person name="Ettema T.J."/>
        </authorList>
    </citation>
    <scope>NUCLEOTIDE SEQUENCE</scope>
</reference>
<protein>
    <submittedName>
        <fullName evidence="1">Uncharacterized protein</fullName>
    </submittedName>
</protein>
<accession>A0A0F9DXG3</accession>
<organism evidence="1">
    <name type="scientific">marine sediment metagenome</name>
    <dbReference type="NCBI Taxonomy" id="412755"/>
    <lineage>
        <taxon>unclassified sequences</taxon>
        <taxon>metagenomes</taxon>
        <taxon>ecological metagenomes</taxon>
    </lineage>
</organism>
<dbReference type="AlphaFoldDB" id="A0A0F9DXG3"/>